<dbReference type="FunFam" id="2.40.10.10:FF:000036">
    <property type="entry name" value="Trypsin beta"/>
    <property type="match status" value="1"/>
</dbReference>
<protein>
    <submittedName>
        <fullName evidence="10">Chymotrypsin-2-like</fullName>
    </submittedName>
</protein>
<keyword evidence="5 7" id="KW-0720">Serine protease</keyword>
<evidence type="ECO:0000313" key="10">
    <source>
        <dbReference type="RefSeq" id="XP_011505737.1"/>
    </source>
</evidence>
<evidence type="ECO:0000256" key="1">
    <source>
        <dbReference type="ARBA" id="ARBA00004239"/>
    </source>
</evidence>
<dbReference type="SUPFAM" id="SSF50494">
    <property type="entry name" value="Trypsin-like serine proteases"/>
    <property type="match status" value="1"/>
</dbReference>
<evidence type="ECO:0000256" key="3">
    <source>
        <dbReference type="ARBA" id="ARBA00022670"/>
    </source>
</evidence>
<sequence>MGTELIVHKHDRINNIDLGKNDNNFKELANAKIVKVVGGENAVIRDFPYIASLRQHNERHHFCGGVIISNRHIITAAHCVYDIENDGFKVYVGTSNSSLFSIPFYNVKNVKMHPEFIGKENTEWKLYNDIAIITVDPCIKFNEFQNKIKLPTSNIGPDNVGVIIGWGKISYPIGIPYEILQKATTKTVSNAECAVSYPNSIRNEQICVYEAPGIGTCHGDSGGPFVINGTLIGISSYSKPCALGHPDVYTRIYSYLDFIASTTKSWKKYLPCLT</sequence>
<dbReference type="InterPro" id="IPR033116">
    <property type="entry name" value="TRYPSIN_SER"/>
</dbReference>
<reference evidence="10" key="1">
    <citation type="submission" date="2025-08" db="UniProtKB">
        <authorList>
            <consortium name="RefSeq"/>
        </authorList>
    </citation>
    <scope>IDENTIFICATION</scope>
</reference>
<comment type="similarity">
    <text evidence="2">Belongs to the peptidase S1 family.</text>
</comment>
<dbReference type="GeneID" id="105368426"/>
<keyword evidence="6" id="KW-1015">Disulfide bond</keyword>
<dbReference type="PANTHER" id="PTHR24276:SF96">
    <property type="entry name" value="PEPTIDASE S1 DOMAIN-CONTAINING PROTEIN"/>
    <property type="match status" value="1"/>
</dbReference>
<keyword evidence="3 7" id="KW-0645">Protease</keyword>
<dbReference type="RefSeq" id="XP_011505737.1">
    <property type="nucleotide sequence ID" value="XM_011507435.1"/>
</dbReference>
<dbReference type="CDD" id="cd00190">
    <property type="entry name" value="Tryp_SPc"/>
    <property type="match status" value="1"/>
</dbReference>
<dbReference type="InterPro" id="IPR050430">
    <property type="entry name" value="Peptidase_S1"/>
</dbReference>
<keyword evidence="4 7" id="KW-0378">Hydrolase</keyword>
<dbReference type="Proteomes" id="UP000695007">
    <property type="component" value="Unplaced"/>
</dbReference>
<organism evidence="9 10">
    <name type="scientific">Ceratosolen solmsi marchali</name>
    <dbReference type="NCBI Taxonomy" id="326594"/>
    <lineage>
        <taxon>Eukaryota</taxon>
        <taxon>Metazoa</taxon>
        <taxon>Ecdysozoa</taxon>
        <taxon>Arthropoda</taxon>
        <taxon>Hexapoda</taxon>
        <taxon>Insecta</taxon>
        <taxon>Pterygota</taxon>
        <taxon>Neoptera</taxon>
        <taxon>Endopterygota</taxon>
        <taxon>Hymenoptera</taxon>
        <taxon>Apocrita</taxon>
        <taxon>Proctotrupomorpha</taxon>
        <taxon>Chalcidoidea</taxon>
        <taxon>Agaonidae</taxon>
        <taxon>Agaoninae</taxon>
        <taxon>Ceratosolen</taxon>
    </lineage>
</organism>
<dbReference type="PANTHER" id="PTHR24276">
    <property type="entry name" value="POLYSERASE-RELATED"/>
    <property type="match status" value="1"/>
</dbReference>
<dbReference type="GO" id="GO:0004252">
    <property type="term" value="F:serine-type endopeptidase activity"/>
    <property type="evidence" value="ECO:0007669"/>
    <property type="project" value="InterPro"/>
</dbReference>
<dbReference type="SMART" id="SM00020">
    <property type="entry name" value="Tryp_SPc"/>
    <property type="match status" value="1"/>
</dbReference>
<dbReference type="KEGG" id="csol:105368426"/>
<dbReference type="InterPro" id="IPR001314">
    <property type="entry name" value="Peptidase_S1A"/>
</dbReference>
<evidence type="ECO:0000256" key="6">
    <source>
        <dbReference type="ARBA" id="ARBA00023157"/>
    </source>
</evidence>
<dbReference type="GO" id="GO:0006508">
    <property type="term" value="P:proteolysis"/>
    <property type="evidence" value="ECO:0007669"/>
    <property type="project" value="UniProtKB-KW"/>
</dbReference>
<evidence type="ECO:0000256" key="4">
    <source>
        <dbReference type="ARBA" id="ARBA00022801"/>
    </source>
</evidence>
<dbReference type="AlphaFoldDB" id="A0AAJ7E2S2"/>
<name>A0AAJ7E2S2_9HYME</name>
<dbReference type="FunFam" id="2.40.10.10:FF:000068">
    <property type="entry name" value="transmembrane protease serine 2"/>
    <property type="match status" value="1"/>
</dbReference>
<evidence type="ECO:0000313" key="9">
    <source>
        <dbReference type="Proteomes" id="UP000695007"/>
    </source>
</evidence>
<feature type="domain" description="Peptidase S1" evidence="8">
    <location>
        <begin position="36"/>
        <end position="264"/>
    </location>
</feature>
<dbReference type="InterPro" id="IPR043504">
    <property type="entry name" value="Peptidase_S1_PA_chymotrypsin"/>
</dbReference>
<dbReference type="PROSITE" id="PS00135">
    <property type="entry name" value="TRYPSIN_SER"/>
    <property type="match status" value="1"/>
</dbReference>
<accession>A0AAJ7E2S2</accession>
<dbReference type="GO" id="GO:0005576">
    <property type="term" value="C:extracellular region"/>
    <property type="evidence" value="ECO:0007669"/>
    <property type="project" value="UniProtKB-SubCell"/>
</dbReference>
<evidence type="ECO:0000256" key="7">
    <source>
        <dbReference type="RuleBase" id="RU363034"/>
    </source>
</evidence>
<proteinExistence type="inferred from homology"/>
<dbReference type="InterPro" id="IPR018114">
    <property type="entry name" value="TRYPSIN_HIS"/>
</dbReference>
<keyword evidence="9" id="KW-1185">Reference proteome</keyword>
<dbReference type="Gene3D" id="2.40.10.10">
    <property type="entry name" value="Trypsin-like serine proteases"/>
    <property type="match status" value="2"/>
</dbReference>
<dbReference type="PROSITE" id="PS50240">
    <property type="entry name" value="TRYPSIN_DOM"/>
    <property type="match status" value="1"/>
</dbReference>
<gene>
    <name evidence="10" type="primary">LOC105368426</name>
</gene>
<comment type="subcellular location">
    <subcellularLocation>
        <location evidence="1">Secreted</location>
        <location evidence="1">Extracellular space</location>
    </subcellularLocation>
</comment>
<dbReference type="InterPro" id="IPR001254">
    <property type="entry name" value="Trypsin_dom"/>
</dbReference>
<dbReference type="PROSITE" id="PS00134">
    <property type="entry name" value="TRYPSIN_HIS"/>
    <property type="match status" value="1"/>
</dbReference>
<dbReference type="PRINTS" id="PR00722">
    <property type="entry name" value="CHYMOTRYPSIN"/>
</dbReference>
<evidence type="ECO:0000259" key="8">
    <source>
        <dbReference type="PROSITE" id="PS50240"/>
    </source>
</evidence>
<evidence type="ECO:0000256" key="2">
    <source>
        <dbReference type="ARBA" id="ARBA00007664"/>
    </source>
</evidence>
<dbReference type="Pfam" id="PF00089">
    <property type="entry name" value="Trypsin"/>
    <property type="match status" value="1"/>
</dbReference>
<dbReference type="InterPro" id="IPR009003">
    <property type="entry name" value="Peptidase_S1_PA"/>
</dbReference>
<evidence type="ECO:0000256" key="5">
    <source>
        <dbReference type="ARBA" id="ARBA00022825"/>
    </source>
</evidence>